<keyword evidence="1" id="KW-0812">Transmembrane</keyword>
<dbReference type="RefSeq" id="WP_216440296.1">
    <property type="nucleotide sequence ID" value="NZ_JAHLQF010000004.1"/>
</dbReference>
<organism evidence="3 4">
    <name type="scientific">Clostridium mobile</name>
    <dbReference type="NCBI Taxonomy" id="2841512"/>
    <lineage>
        <taxon>Bacteria</taxon>
        <taxon>Bacillati</taxon>
        <taxon>Bacillota</taxon>
        <taxon>Clostridia</taxon>
        <taxon>Eubacteriales</taxon>
        <taxon>Clostridiaceae</taxon>
        <taxon>Clostridium</taxon>
    </lineage>
</organism>
<feature type="transmembrane region" description="Helical" evidence="1">
    <location>
        <begin position="144"/>
        <end position="163"/>
    </location>
</feature>
<evidence type="ECO:0000313" key="4">
    <source>
        <dbReference type="Proteomes" id="UP000726170"/>
    </source>
</evidence>
<feature type="transmembrane region" description="Helical" evidence="1">
    <location>
        <begin position="112"/>
        <end position="132"/>
    </location>
</feature>
<proteinExistence type="predicted"/>
<reference evidence="3 4" key="1">
    <citation type="submission" date="2021-06" db="EMBL/GenBank/DDBJ databases">
        <authorList>
            <person name="Sun Q."/>
            <person name="Li D."/>
        </authorList>
    </citation>
    <scope>NUCLEOTIDE SEQUENCE [LARGE SCALE GENOMIC DNA]</scope>
    <source>
        <strain evidence="3 4">MSJ-11</strain>
    </source>
</reference>
<keyword evidence="1" id="KW-0472">Membrane</keyword>
<evidence type="ECO:0000259" key="2">
    <source>
        <dbReference type="Pfam" id="PF04892"/>
    </source>
</evidence>
<keyword evidence="4" id="KW-1185">Reference proteome</keyword>
<feature type="domain" description="VanZ-like" evidence="2">
    <location>
        <begin position="7"/>
        <end position="160"/>
    </location>
</feature>
<dbReference type="Pfam" id="PF04892">
    <property type="entry name" value="VanZ"/>
    <property type="match status" value="1"/>
</dbReference>
<dbReference type="PANTHER" id="PTHR28008">
    <property type="entry name" value="DOMAIN PROTEIN, PUTATIVE (AFU_ORTHOLOGUE AFUA_3G10980)-RELATED"/>
    <property type="match status" value="1"/>
</dbReference>
<comment type="caution">
    <text evidence="3">The sequence shown here is derived from an EMBL/GenBank/DDBJ whole genome shotgun (WGS) entry which is preliminary data.</text>
</comment>
<keyword evidence="1" id="KW-1133">Transmembrane helix</keyword>
<dbReference type="Proteomes" id="UP000726170">
    <property type="component" value="Unassembled WGS sequence"/>
</dbReference>
<accession>A0ABS6EKI1</accession>
<dbReference type="InterPro" id="IPR006976">
    <property type="entry name" value="VanZ-like"/>
</dbReference>
<evidence type="ECO:0000256" key="1">
    <source>
        <dbReference type="SAM" id="Phobius"/>
    </source>
</evidence>
<dbReference type="EMBL" id="JAHLQF010000004">
    <property type="protein sequence ID" value="MBU5485723.1"/>
    <property type="molecule type" value="Genomic_DNA"/>
</dbReference>
<dbReference type="NCBIfam" id="NF037970">
    <property type="entry name" value="vanZ_1"/>
    <property type="match status" value="1"/>
</dbReference>
<dbReference type="PANTHER" id="PTHR28008:SF1">
    <property type="entry name" value="DOMAIN PROTEIN, PUTATIVE (AFU_ORTHOLOGUE AFUA_3G10980)-RELATED"/>
    <property type="match status" value="1"/>
</dbReference>
<gene>
    <name evidence="3" type="ORF">KQI86_15490</name>
</gene>
<name>A0ABS6EKI1_9CLOT</name>
<sequence>MKKFLAVALCVLWIGFIFYNSSNNGVKSNYRSNNTLNMIKTVYRNAKKIIQKDKSNKSELNNKVFLASNKAKGGQAFQNYLVRRGAHAFEYCVLAILISNAFYQFNIKGKRAFIYIIFFCLFTAVLDEFYQSFVPGRTSAVGDILLDFTGSIFGTFLFYISFYRKKLN</sequence>
<dbReference type="PIRSF" id="PIRSF019083">
    <property type="entry name" value="UCP019083_VanZ"/>
    <property type="match status" value="1"/>
</dbReference>
<protein>
    <submittedName>
        <fullName evidence="3">VanZ family protein</fullName>
    </submittedName>
</protein>
<dbReference type="InterPro" id="IPR016747">
    <property type="entry name" value="Phosphotransbutyrylase"/>
</dbReference>
<evidence type="ECO:0000313" key="3">
    <source>
        <dbReference type="EMBL" id="MBU5485723.1"/>
    </source>
</evidence>